<evidence type="ECO:0000256" key="1">
    <source>
        <dbReference type="ARBA" id="ARBA00004141"/>
    </source>
</evidence>
<feature type="region of interest" description="Disordered" evidence="7">
    <location>
        <begin position="304"/>
        <end position="341"/>
    </location>
</feature>
<feature type="transmembrane region" description="Helical" evidence="8">
    <location>
        <begin position="186"/>
        <end position="204"/>
    </location>
</feature>
<feature type="transmembrane region" description="Helical" evidence="8">
    <location>
        <begin position="115"/>
        <end position="136"/>
    </location>
</feature>
<proteinExistence type="inferred from homology"/>
<dbReference type="PANTHER" id="PTHR14233">
    <property type="entry name" value="DUF914-RELATED"/>
    <property type="match status" value="1"/>
</dbReference>
<reference evidence="9 10" key="1">
    <citation type="submission" date="2016-07" db="EMBL/GenBank/DDBJ databases">
        <title>Pervasive Adenine N6-methylation of Active Genes in Fungi.</title>
        <authorList>
            <consortium name="DOE Joint Genome Institute"/>
            <person name="Mondo S.J."/>
            <person name="Dannebaum R.O."/>
            <person name="Kuo R.C."/>
            <person name="Labutti K."/>
            <person name="Haridas S."/>
            <person name="Kuo A."/>
            <person name="Salamov A."/>
            <person name="Ahrendt S.R."/>
            <person name="Lipzen A."/>
            <person name="Sullivan W."/>
            <person name="Andreopoulos W.B."/>
            <person name="Clum A."/>
            <person name="Lindquist E."/>
            <person name="Daum C."/>
            <person name="Ramamoorthy G.K."/>
            <person name="Gryganskyi A."/>
            <person name="Culley D."/>
            <person name="Magnuson J.K."/>
            <person name="James T.Y."/>
            <person name="O'Malley M.A."/>
            <person name="Stajich J.E."/>
            <person name="Spatafora J.W."/>
            <person name="Visel A."/>
            <person name="Grigoriev I.V."/>
        </authorList>
    </citation>
    <scope>NUCLEOTIDE SEQUENCE [LARGE SCALE GENOMIC DNA]</scope>
    <source>
        <strain evidence="9 10">ATCC 12442</strain>
    </source>
</reference>
<dbReference type="Pfam" id="PF06027">
    <property type="entry name" value="SLC35F"/>
    <property type="match status" value="1"/>
</dbReference>
<dbReference type="EMBL" id="MCFD01000008">
    <property type="protein sequence ID" value="ORX69127.1"/>
    <property type="molecule type" value="Genomic_DNA"/>
</dbReference>
<keyword evidence="6 8" id="KW-0472">Membrane</keyword>
<evidence type="ECO:0000256" key="5">
    <source>
        <dbReference type="ARBA" id="ARBA00022989"/>
    </source>
</evidence>
<evidence type="ECO:0000256" key="6">
    <source>
        <dbReference type="ARBA" id="ARBA00023136"/>
    </source>
</evidence>
<dbReference type="PANTHER" id="PTHR14233:SF4">
    <property type="entry name" value="SOLUTE CARRIER FAMILY 35 MEMBER F2"/>
    <property type="match status" value="1"/>
</dbReference>
<gene>
    <name evidence="9" type="ORF">DL89DRAFT_268148</name>
</gene>
<feature type="transmembrane region" description="Helical" evidence="8">
    <location>
        <begin position="21"/>
        <end position="43"/>
    </location>
</feature>
<evidence type="ECO:0000256" key="3">
    <source>
        <dbReference type="ARBA" id="ARBA00022448"/>
    </source>
</evidence>
<accession>A0A1Y1W6E7</accession>
<comment type="subcellular location">
    <subcellularLocation>
        <location evidence="1">Membrane</location>
        <topology evidence="1">Multi-pass membrane protein</topology>
    </subcellularLocation>
</comment>
<comment type="similarity">
    <text evidence="2">Belongs to the SLC35F solute transporter family.</text>
</comment>
<feature type="transmembrane region" description="Helical" evidence="8">
    <location>
        <begin position="255"/>
        <end position="275"/>
    </location>
</feature>
<organism evidence="9 10">
    <name type="scientific">Linderina pennispora</name>
    <dbReference type="NCBI Taxonomy" id="61395"/>
    <lineage>
        <taxon>Eukaryota</taxon>
        <taxon>Fungi</taxon>
        <taxon>Fungi incertae sedis</taxon>
        <taxon>Zoopagomycota</taxon>
        <taxon>Kickxellomycotina</taxon>
        <taxon>Kickxellomycetes</taxon>
        <taxon>Kickxellales</taxon>
        <taxon>Kickxellaceae</taxon>
        <taxon>Linderina</taxon>
    </lineage>
</organism>
<sequence>MTFSLPQRLLANRQVFSNWRHFVLILVIGQILSLCITSTSVLSNKLANYLNVTIPNFQSFLVYLLLLIVWLNIKQRYYWYILLAAVDVEGNYFVVKAYSYTSLLSCMLLDTMDSAVVRFRWTQILGVLLCLGGMGLQIKGDMDNGKNYSASDAAKGDIFMLIGATCYAVSNTTEEFIVKHRPQYETVAWLGFFGTIINGVQMAIIEHKRIGELKWTGEVVGYTLGFDAAMLVLYSIAPFLFRLSSAYYMFHDKITPIYAGAFVMIVSGLFVYHVFPYDQPQHMANVWGFRTPVIGDLDQRPVAQADPEEGVGSDIVKPAVQPQVARTRSGASGSSNPRDFA</sequence>
<feature type="transmembrane region" description="Helical" evidence="8">
    <location>
        <begin position="49"/>
        <end position="70"/>
    </location>
</feature>
<evidence type="ECO:0000313" key="10">
    <source>
        <dbReference type="Proteomes" id="UP000193922"/>
    </source>
</evidence>
<dbReference type="InterPro" id="IPR009262">
    <property type="entry name" value="SLC35_F1/F2/F6"/>
</dbReference>
<feature type="transmembrane region" description="Helical" evidence="8">
    <location>
        <begin position="224"/>
        <end position="243"/>
    </location>
</feature>
<evidence type="ECO:0000256" key="7">
    <source>
        <dbReference type="SAM" id="MobiDB-lite"/>
    </source>
</evidence>
<dbReference type="STRING" id="61395.A0A1Y1W6E7"/>
<keyword evidence="3" id="KW-0813">Transport</keyword>
<dbReference type="GO" id="GO:0016020">
    <property type="term" value="C:membrane"/>
    <property type="evidence" value="ECO:0007669"/>
    <property type="project" value="UniProtKB-SubCell"/>
</dbReference>
<feature type="compositionally biased region" description="Polar residues" evidence="7">
    <location>
        <begin position="324"/>
        <end position="341"/>
    </location>
</feature>
<dbReference type="Proteomes" id="UP000193922">
    <property type="component" value="Unassembled WGS sequence"/>
</dbReference>
<name>A0A1Y1W6E7_9FUNG</name>
<dbReference type="RefSeq" id="XP_040742859.1">
    <property type="nucleotide sequence ID" value="XM_040887811.1"/>
</dbReference>
<evidence type="ECO:0000256" key="8">
    <source>
        <dbReference type="SAM" id="Phobius"/>
    </source>
</evidence>
<keyword evidence="10" id="KW-1185">Reference proteome</keyword>
<evidence type="ECO:0000256" key="2">
    <source>
        <dbReference type="ARBA" id="ARBA00007863"/>
    </source>
</evidence>
<dbReference type="OrthoDB" id="429955at2759"/>
<evidence type="ECO:0000313" key="9">
    <source>
        <dbReference type="EMBL" id="ORX69127.1"/>
    </source>
</evidence>
<comment type="caution">
    <text evidence="9">The sequence shown here is derived from an EMBL/GenBank/DDBJ whole genome shotgun (WGS) entry which is preliminary data.</text>
</comment>
<keyword evidence="4 8" id="KW-0812">Transmembrane</keyword>
<dbReference type="InterPro" id="IPR052221">
    <property type="entry name" value="SLC35F_Transporter"/>
</dbReference>
<evidence type="ECO:0000256" key="4">
    <source>
        <dbReference type="ARBA" id="ARBA00022692"/>
    </source>
</evidence>
<feature type="transmembrane region" description="Helical" evidence="8">
    <location>
        <begin position="77"/>
        <end position="95"/>
    </location>
</feature>
<keyword evidence="5 8" id="KW-1133">Transmembrane helix</keyword>
<dbReference type="GeneID" id="63804459"/>
<protein>
    <submittedName>
        <fullName evidence="9">DUF914-domain-containing protein</fullName>
    </submittedName>
</protein>
<dbReference type="AlphaFoldDB" id="A0A1Y1W6E7"/>
<dbReference type="GO" id="GO:0022857">
    <property type="term" value="F:transmembrane transporter activity"/>
    <property type="evidence" value="ECO:0007669"/>
    <property type="project" value="InterPro"/>
</dbReference>